<dbReference type="InParanoid" id="A0A1B1AJN4"/>
<protein>
    <submittedName>
        <fullName evidence="2">Uncharacterized protein</fullName>
    </submittedName>
</protein>
<evidence type="ECO:0000256" key="1">
    <source>
        <dbReference type="SAM" id="Phobius"/>
    </source>
</evidence>
<dbReference type="KEGG" id="cbot:ATE48_13090"/>
<name>A0A1B1AJN4_9PROT</name>
<dbReference type="Proteomes" id="UP000092498">
    <property type="component" value="Chromosome"/>
</dbReference>
<feature type="transmembrane region" description="Helical" evidence="1">
    <location>
        <begin position="115"/>
        <end position="136"/>
    </location>
</feature>
<evidence type="ECO:0000313" key="2">
    <source>
        <dbReference type="EMBL" id="ANP46778.1"/>
    </source>
</evidence>
<evidence type="ECO:0000313" key="3">
    <source>
        <dbReference type="Proteomes" id="UP000092498"/>
    </source>
</evidence>
<dbReference type="EMBL" id="CP013244">
    <property type="protein sequence ID" value="ANP46778.1"/>
    <property type="molecule type" value="Genomic_DNA"/>
</dbReference>
<dbReference type="RefSeq" id="WP_066772208.1">
    <property type="nucleotide sequence ID" value="NZ_CP013244.1"/>
</dbReference>
<dbReference type="STRING" id="1759059.ATE48_13090"/>
<reference evidence="2 3" key="1">
    <citation type="submission" date="2015-11" db="EMBL/GenBank/DDBJ databases">
        <title>Whole-Genome Sequence of Candidatus Oderbacter manganicum from the National Park Lower Oder Valley, Germany.</title>
        <authorList>
            <person name="Braun B."/>
            <person name="Liere K."/>
            <person name="Szewzyk U."/>
        </authorList>
    </citation>
    <scope>NUCLEOTIDE SEQUENCE [LARGE SCALE GENOMIC DNA]</scope>
    <source>
        <strain evidence="2 3">OTSz_A_272</strain>
    </source>
</reference>
<keyword evidence="1" id="KW-1133">Transmembrane helix</keyword>
<sequence>MNVTDPAPERPSRALYAALIYFALVFVVGLILGPARVLWLEPWLGRAIAVLLEAPFLVCAMWFAAPLSLRWGRVELGWARALWVGVLALVLQQVADLAVGFGLRGMTLTDQLTYFATPAGAIYAFTLVVFAIMPLMRMRRAEKTT</sequence>
<proteinExistence type="predicted"/>
<organism evidence="2 3">
    <name type="scientific">Candidatus Viadribacter manganicus</name>
    <dbReference type="NCBI Taxonomy" id="1759059"/>
    <lineage>
        <taxon>Bacteria</taxon>
        <taxon>Pseudomonadati</taxon>
        <taxon>Pseudomonadota</taxon>
        <taxon>Alphaproteobacteria</taxon>
        <taxon>Hyphomonadales</taxon>
        <taxon>Hyphomonadaceae</taxon>
        <taxon>Candidatus Viadribacter</taxon>
    </lineage>
</organism>
<feature type="transmembrane region" description="Helical" evidence="1">
    <location>
        <begin position="47"/>
        <end position="69"/>
    </location>
</feature>
<feature type="transmembrane region" description="Helical" evidence="1">
    <location>
        <begin position="81"/>
        <end position="103"/>
    </location>
</feature>
<dbReference type="AlphaFoldDB" id="A0A1B1AJN4"/>
<feature type="transmembrane region" description="Helical" evidence="1">
    <location>
        <begin position="14"/>
        <end position="35"/>
    </location>
</feature>
<gene>
    <name evidence="2" type="ORF">ATE48_13090</name>
</gene>
<accession>A0A1B1AJN4</accession>
<keyword evidence="3" id="KW-1185">Reference proteome</keyword>
<keyword evidence="1" id="KW-0812">Transmembrane</keyword>
<dbReference type="OrthoDB" id="7877055at2"/>
<keyword evidence="1" id="KW-0472">Membrane</keyword>